<dbReference type="EC" id="3.5.99.6" evidence="3"/>
<dbReference type="OrthoDB" id="9791139at2"/>
<keyword evidence="2 3" id="KW-0119">Carbohydrate metabolism</keyword>
<dbReference type="Pfam" id="PF01182">
    <property type="entry name" value="Glucosamine_iso"/>
    <property type="match status" value="1"/>
</dbReference>
<evidence type="ECO:0000256" key="1">
    <source>
        <dbReference type="ARBA" id="ARBA00022801"/>
    </source>
</evidence>
<dbReference type="PROSITE" id="PS01161">
    <property type="entry name" value="GLC_GALNAC_ISOMERASE"/>
    <property type="match status" value="1"/>
</dbReference>
<feature type="site" description="Part of the allosteric site" evidence="3">
    <location>
        <position position="145"/>
    </location>
</feature>
<dbReference type="Gene3D" id="3.40.50.1360">
    <property type="match status" value="1"/>
</dbReference>
<evidence type="ECO:0000313" key="6">
    <source>
        <dbReference type="EMBL" id="GAP27925.1"/>
    </source>
</evidence>
<comment type="similarity">
    <text evidence="3">Belongs to the glucosamine/galactosamine-6-phosphate isomerase family. NagB subfamily.</text>
</comment>
<dbReference type="Proteomes" id="UP000180166">
    <property type="component" value="Chromosome"/>
</dbReference>
<dbReference type="GO" id="GO:0006046">
    <property type="term" value="P:N-acetylglucosamine catabolic process"/>
    <property type="evidence" value="ECO:0007669"/>
    <property type="project" value="UniProtKB-UniRule"/>
</dbReference>
<feature type="active site" description="For ring-opening step" evidence="3">
    <location>
        <position position="142"/>
    </location>
</feature>
<feature type="active site" description="Proton acceptor; for ring-opening step" evidence="3">
    <location>
        <position position="137"/>
    </location>
</feature>
<comment type="catalytic activity">
    <reaction evidence="3">
        <text>alpha-D-glucosamine 6-phosphate + H2O = beta-D-fructose 6-phosphate + NH4(+)</text>
        <dbReference type="Rhea" id="RHEA:12172"/>
        <dbReference type="ChEBI" id="CHEBI:15377"/>
        <dbReference type="ChEBI" id="CHEBI:28938"/>
        <dbReference type="ChEBI" id="CHEBI:57634"/>
        <dbReference type="ChEBI" id="CHEBI:75989"/>
        <dbReference type="EC" id="3.5.99.6"/>
    </reaction>
</comment>
<dbReference type="NCBIfam" id="TIGR00502">
    <property type="entry name" value="nagB"/>
    <property type="match status" value="1"/>
</dbReference>
<feature type="active site" description="For ring-opening step" evidence="3">
    <location>
        <position position="135"/>
    </location>
</feature>
<name>A0A0B8ND12_9NOCA</name>
<reference evidence="7" key="1">
    <citation type="submission" date="2015-07" db="EMBL/GenBank/DDBJ databases">
        <title>Nocardia seriolae U-1 whole genome shotgun sequence.</title>
        <authorList>
            <person name="Imajoh M."/>
            <person name="Fukumoto Y."/>
            <person name="Sukeda M."/>
            <person name="Yamane J."/>
            <person name="Yamasaki K."/>
            <person name="Shimizu M."/>
            <person name="Ohnishi K."/>
            <person name="Oshima S."/>
        </authorList>
    </citation>
    <scope>NUCLEOTIDE SEQUENCE [LARGE SCALE GENOMIC DNA]</scope>
    <source>
        <strain evidence="7">U-1</strain>
    </source>
</reference>
<comment type="function">
    <text evidence="3">Catalyzes the reversible isomerization-deamination of glucosamine 6-phosphate (GlcN6P) to form fructose 6-phosphate (Fru6P) and ammonium ion.</text>
</comment>
<evidence type="ECO:0000256" key="2">
    <source>
        <dbReference type="ARBA" id="ARBA00023277"/>
    </source>
</evidence>
<dbReference type="EMBL" id="BBYQ01000025">
    <property type="protein sequence ID" value="GAP27925.1"/>
    <property type="molecule type" value="Genomic_DNA"/>
</dbReference>
<evidence type="ECO:0000256" key="3">
    <source>
        <dbReference type="HAMAP-Rule" id="MF_01241"/>
    </source>
</evidence>
<comment type="caution">
    <text evidence="3">Lacks conserved residue(s) required for the propagation of feature annotation.</text>
</comment>
<feature type="domain" description="Glucosamine/galactosamine-6-phosphate isomerase" evidence="4">
    <location>
        <begin position="18"/>
        <end position="225"/>
    </location>
</feature>
<dbReference type="RefSeq" id="WP_033086880.1">
    <property type="nucleotide sequence ID" value="NZ_AP017900.1"/>
</dbReference>
<evidence type="ECO:0000259" key="4">
    <source>
        <dbReference type="Pfam" id="PF01182"/>
    </source>
</evidence>
<dbReference type="CDD" id="cd01399">
    <property type="entry name" value="GlcN6P_deaminase"/>
    <property type="match status" value="1"/>
</dbReference>
<dbReference type="SUPFAM" id="SSF100950">
    <property type="entry name" value="NagB/RpiA/CoA transferase-like"/>
    <property type="match status" value="1"/>
</dbReference>
<dbReference type="InterPro" id="IPR037171">
    <property type="entry name" value="NagB/RpiA_transferase-like"/>
</dbReference>
<feature type="site" description="Part of the allosteric site" evidence="3">
    <location>
        <position position="152"/>
    </location>
</feature>
<evidence type="ECO:0000313" key="8">
    <source>
        <dbReference type="Proteomes" id="UP000180166"/>
    </source>
</evidence>
<gene>
    <name evidence="3 5" type="primary">nagB</name>
    <name evidence="5" type="ORF">NS506_04223</name>
    <name evidence="6" type="ORF">NSK11_contig00025-0007</name>
</gene>
<dbReference type="GO" id="GO:0005737">
    <property type="term" value="C:cytoplasm"/>
    <property type="evidence" value="ECO:0007669"/>
    <property type="project" value="TreeGrafter"/>
</dbReference>
<keyword evidence="3" id="KW-0021">Allosteric enzyme</keyword>
<dbReference type="InterPro" id="IPR004547">
    <property type="entry name" value="Glucosamine6P_isomerase"/>
</dbReference>
<dbReference type="InterPro" id="IPR006148">
    <property type="entry name" value="Glc/Gal-6P_isomerase"/>
</dbReference>
<evidence type="ECO:0000313" key="7">
    <source>
        <dbReference type="Proteomes" id="UP000037179"/>
    </source>
</evidence>
<dbReference type="Proteomes" id="UP000037179">
    <property type="component" value="Unassembled WGS sequence"/>
</dbReference>
<dbReference type="GO" id="GO:0006043">
    <property type="term" value="P:glucosamine catabolic process"/>
    <property type="evidence" value="ECO:0007669"/>
    <property type="project" value="TreeGrafter"/>
</dbReference>
<dbReference type="HAMAP" id="MF_01241">
    <property type="entry name" value="GlcN6P_deamin"/>
    <property type="match status" value="1"/>
</dbReference>
<sequence length="260" mass="27707">MELVITDNAAEAGVLAGRIMADHVRRGARAIGLATGSSPLGAYRELIRQHRGEGLSFAGVQAFLLDEYIGLPPGHPQSYRQFIRDEFTSHVDFKDSDVHSPDGNAADIPAAAAEYEREIAANGPVSVQILGIGANGHIGFNEPGSSLRSRTRVKTLTPKTREDNARFFEDDLAQVPTHVLTQGLGTISDADHLLMVATGAGKAEAVAAAVEGPVSAFCPASILQMHPHVTVIVDPEAAANLKAVDYYRFAVANKPSWQSF</sequence>
<keyword evidence="1 3" id="KW-0378">Hydrolase</keyword>
<dbReference type="KEGG" id="nsr:NS506_04223"/>
<dbReference type="InterPro" id="IPR018321">
    <property type="entry name" value="Glucosamine6P_isomerase_CS"/>
</dbReference>
<reference evidence="5 8" key="3">
    <citation type="submission" date="2016-10" db="EMBL/GenBank/DDBJ databases">
        <title>Genome sequence of Nocardia seriolae strain EM150506, isolated from Anguila japonica.</title>
        <authorList>
            <person name="Han H.-J."/>
        </authorList>
    </citation>
    <scope>NUCLEOTIDE SEQUENCE [LARGE SCALE GENOMIC DNA]</scope>
    <source>
        <strain evidence="5 8">EM150506</strain>
    </source>
</reference>
<proteinExistence type="inferred from homology"/>
<dbReference type="PANTHER" id="PTHR11280:SF5">
    <property type="entry name" value="GLUCOSAMINE-6-PHOSPHATE ISOMERASE"/>
    <property type="match status" value="1"/>
</dbReference>
<dbReference type="GO" id="GO:0004342">
    <property type="term" value="F:glucosamine-6-phosphate deaminase activity"/>
    <property type="evidence" value="ECO:0007669"/>
    <property type="project" value="UniProtKB-UniRule"/>
</dbReference>
<dbReference type="GO" id="GO:0019262">
    <property type="term" value="P:N-acetylneuraminate catabolic process"/>
    <property type="evidence" value="ECO:0007669"/>
    <property type="project" value="UniProtKB-UniRule"/>
</dbReference>
<feature type="active site" description="Proton acceptor; for enolization step" evidence="3">
    <location>
        <position position="66"/>
    </location>
</feature>
<dbReference type="GeneID" id="93375293"/>
<keyword evidence="7" id="KW-1185">Reference proteome</keyword>
<comment type="activity regulation">
    <text evidence="3">Allosterically activated by N-acetylglucosamine 6-phosphate (GlcNAc6P).</text>
</comment>
<dbReference type="GO" id="GO:0042802">
    <property type="term" value="F:identical protein binding"/>
    <property type="evidence" value="ECO:0007669"/>
    <property type="project" value="TreeGrafter"/>
</dbReference>
<evidence type="ECO:0000313" key="5">
    <source>
        <dbReference type="EMBL" id="APA98271.1"/>
    </source>
</evidence>
<reference evidence="6 7" key="2">
    <citation type="journal article" date="2016" name="Genome Announc.">
        <title>Draft Genome Sequence of Erythromycin- and Oxytetracycline-Sensitive Nocardia seriolae Strain U-1 (NBRC 110359).</title>
        <authorList>
            <person name="Imajoh M."/>
            <person name="Sukeda M."/>
            <person name="Shimizu M."/>
            <person name="Yamane J."/>
            <person name="Ohnishi K."/>
            <person name="Oshima S."/>
        </authorList>
    </citation>
    <scope>NUCLEOTIDE SEQUENCE [LARGE SCALE GENOMIC DNA]</scope>
    <source>
        <strain evidence="6 7">U-1</strain>
    </source>
</reference>
<dbReference type="GO" id="GO:0005975">
    <property type="term" value="P:carbohydrate metabolic process"/>
    <property type="evidence" value="ECO:0007669"/>
    <property type="project" value="InterPro"/>
</dbReference>
<dbReference type="PANTHER" id="PTHR11280">
    <property type="entry name" value="GLUCOSAMINE-6-PHOSPHATE ISOMERASE"/>
    <property type="match status" value="1"/>
</dbReference>
<dbReference type="NCBIfam" id="NF001684">
    <property type="entry name" value="PRK00443.1-4"/>
    <property type="match status" value="1"/>
</dbReference>
<dbReference type="EMBL" id="CP017839">
    <property type="protein sequence ID" value="APA98271.1"/>
    <property type="molecule type" value="Genomic_DNA"/>
</dbReference>
<feature type="site" description="Part of the allosteric site" evidence="3">
    <location>
        <position position="154"/>
    </location>
</feature>
<comment type="pathway">
    <text evidence="3">Amino-sugar metabolism; N-acetylneuraminate degradation; D-fructose 6-phosphate from N-acetylneuraminate: step 5/5.</text>
</comment>
<organism evidence="5 8">
    <name type="scientific">Nocardia seriolae</name>
    <dbReference type="NCBI Taxonomy" id="37332"/>
    <lineage>
        <taxon>Bacteria</taxon>
        <taxon>Bacillati</taxon>
        <taxon>Actinomycetota</taxon>
        <taxon>Actinomycetes</taxon>
        <taxon>Mycobacteriales</taxon>
        <taxon>Nocardiaceae</taxon>
        <taxon>Nocardia</taxon>
    </lineage>
</organism>
<accession>A0A0B8ND12</accession>
<protein>
    <recommendedName>
        <fullName evidence="3">Glucosamine-6-phosphate deaminase</fullName>
        <ecNumber evidence="3">3.5.99.6</ecNumber>
    </recommendedName>
    <alternativeName>
        <fullName evidence="3">GlcN6P deaminase</fullName>
        <shortName evidence="3">GNPDA</shortName>
    </alternativeName>
    <alternativeName>
        <fullName evidence="3">Glucosamine-6-phosphate isomerase</fullName>
    </alternativeName>
</protein>
<dbReference type="AlphaFoldDB" id="A0A0B8ND12"/>
<feature type="site" description="Part of the allosteric site" evidence="3">
    <location>
        <position position="155"/>
    </location>
</feature>